<evidence type="ECO:0000313" key="2">
    <source>
        <dbReference type="Proteomes" id="UP000238605"/>
    </source>
</evidence>
<name>A0A2S5SZC8_9BURK</name>
<dbReference type="InterPro" id="IPR010583">
    <property type="entry name" value="MipA"/>
</dbReference>
<proteinExistence type="predicted"/>
<dbReference type="Pfam" id="PF06629">
    <property type="entry name" value="MipA"/>
    <property type="match status" value="1"/>
</dbReference>
<evidence type="ECO:0000313" key="1">
    <source>
        <dbReference type="EMBL" id="PPE68104.1"/>
    </source>
</evidence>
<protein>
    <submittedName>
        <fullName evidence="1">MipA/OmpV family protein</fullName>
    </submittedName>
</protein>
<dbReference type="AlphaFoldDB" id="A0A2S5SZC8"/>
<dbReference type="PROSITE" id="PS51257">
    <property type="entry name" value="PROKAR_LIPOPROTEIN"/>
    <property type="match status" value="1"/>
</dbReference>
<dbReference type="EMBL" id="PSNX01000001">
    <property type="protein sequence ID" value="PPE68104.1"/>
    <property type="molecule type" value="Genomic_DNA"/>
</dbReference>
<dbReference type="OrthoDB" id="5290976at2"/>
<accession>A0A2S5SZC8</accession>
<keyword evidence="2" id="KW-1185">Reference proteome</keyword>
<organism evidence="1 2">
    <name type="scientific">Caldimonas caldifontis</name>
    <dbReference type="NCBI Taxonomy" id="1452508"/>
    <lineage>
        <taxon>Bacteria</taxon>
        <taxon>Pseudomonadati</taxon>
        <taxon>Pseudomonadota</taxon>
        <taxon>Betaproteobacteria</taxon>
        <taxon>Burkholderiales</taxon>
        <taxon>Sphaerotilaceae</taxon>
        <taxon>Caldimonas</taxon>
    </lineage>
</organism>
<reference evidence="1 2" key="1">
    <citation type="submission" date="2018-02" db="EMBL/GenBank/DDBJ databases">
        <title>Reclassifiation of [Polyangium] brachysporum DSM 7029 as Guopingzhaonella breviflexa gen. nov., sp. nov., a member of the family Comamonadaceae.</title>
        <authorList>
            <person name="Tang B."/>
        </authorList>
    </citation>
    <scope>NUCLEOTIDE SEQUENCE [LARGE SCALE GENOMIC DNA]</scope>
    <source>
        <strain evidence="1 2">BCRC 80649</strain>
    </source>
</reference>
<comment type="caution">
    <text evidence="1">The sequence shown here is derived from an EMBL/GenBank/DDBJ whole genome shotgun (WGS) entry which is preliminary data.</text>
</comment>
<sequence length="304" mass="32692">MPGRTAGGNRSPGASGTAGGVMRMWWSCALVSGACALALQAWAEPLPERRSVERPLWEAGLGLGGLSLPDYRGAATRSNYVLPLPYVVYRGDWLRADRDGARAVLVDAPSWAIDLSLAGSPPARGRSEGIRAGMDDLPATFEIGPNASINLWRTARRDLQLQLRLPLRAVFTLERSPRSAGAVFQPHLHLDSPSLNGGWRLSLQTGPVYGTAAHHRHYYGVAASEALPERPAYQARAGYGGWQTLGAVSRRIGAHWVGAFVRHDHVGGAVFADSPLVERRSGWSVGLGWAMVLGRSAQTVTVYE</sequence>
<dbReference type="Proteomes" id="UP000238605">
    <property type="component" value="Unassembled WGS sequence"/>
</dbReference>
<gene>
    <name evidence="1" type="ORF">C1704_01120</name>
</gene>